<dbReference type="Proteomes" id="UP000659388">
    <property type="component" value="Unassembled WGS sequence"/>
</dbReference>
<evidence type="ECO:0000256" key="1">
    <source>
        <dbReference type="PIRSR" id="PIRSR602481-1"/>
    </source>
</evidence>
<dbReference type="InterPro" id="IPR036388">
    <property type="entry name" value="WH-like_DNA-bd_sf"/>
</dbReference>
<dbReference type="InterPro" id="IPR036390">
    <property type="entry name" value="WH_DNA-bd_sf"/>
</dbReference>
<dbReference type="CDD" id="cd07153">
    <property type="entry name" value="Fur_like"/>
    <property type="match status" value="1"/>
</dbReference>
<dbReference type="Pfam" id="PF01475">
    <property type="entry name" value="FUR"/>
    <property type="match status" value="1"/>
</dbReference>
<dbReference type="GO" id="GO:0045892">
    <property type="term" value="P:negative regulation of DNA-templated transcription"/>
    <property type="evidence" value="ECO:0007669"/>
    <property type="project" value="TreeGrafter"/>
</dbReference>
<dbReference type="PANTHER" id="PTHR33202">
    <property type="entry name" value="ZINC UPTAKE REGULATION PROTEIN"/>
    <property type="match status" value="1"/>
</dbReference>
<reference evidence="2" key="1">
    <citation type="submission" date="2021-01" db="EMBL/GenBank/DDBJ databases">
        <title>Fulvivirga kasyanovii gen. nov., sp nov., a novel member of the phylum Bacteroidetes isolated from seawater in a mussel farm.</title>
        <authorList>
            <person name="Zhao L.-H."/>
            <person name="Wang Z.-J."/>
        </authorList>
    </citation>
    <scope>NUCLEOTIDE SEQUENCE</scope>
    <source>
        <strain evidence="2">2943</strain>
    </source>
</reference>
<dbReference type="PANTHER" id="PTHR33202:SF7">
    <property type="entry name" value="FERRIC UPTAKE REGULATION PROTEIN"/>
    <property type="match status" value="1"/>
</dbReference>
<organism evidence="2 3">
    <name type="scientific">Fulvivirga sediminis</name>
    <dbReference type="NCBI Taxonomy" id="2803949"/>
    <lineage>
        <taxon>Bacteria</taxon>
        <taxon>Pseudomonadati</taxon>
        <taxon>Bacteroidota</taxon>
        <taxon>Cytophagia</taxon>
        <taxon>Cytophagales</taxon>
        <taxon>Fulvivirgaceae</taxon>
        <taxon>Fulvivirga</taxon>
    </lineage>
</organism>
<dbReference type="GO" id="GO:0003700">
    <property type="term" value="F:DNA-binding transcription factor activity"/>
    <property type="evidence" value="ECO:0007669"/>
    <property type="project" value="InterPro"/>
</dbReference>
<gene>
    <name evidence="2" type="ORF">JL102_10090</name>
</gene>
<accession>A0A937F4Z6</accession>
<keyword evidence="3" id="KW-1185">Reference proteome</keyword>
<proteinExistence type="predicted"/>
<dbReference type="SUPFAM" id="SSF46785">
    <property type="entry name" value="Winged helix' DNA-binding domain"/>
    <property type="match status" value="1"/>
</dbReference>
<evidence type="ECO:0000313" key="3">
    <source>
        <dbReference type="Proteomes" id="UP000659388"/>
    </source>
</evidence>
<comment type="cofactor">
    <cofactor evidence="1">
        <name>Zn(2+)</name>
        <dbReference type="ChEBI" id="CHEBI:29105"/>
    </cofactor>
    <text evidence="1">Binds 1 zinc ion per subunit.</text>
</comment>
<sequence>MFLNRNNSYLRTVVLNKYADIQAKISDSGLKVTHQRTVILEAVHNMNSHPSVEQIYDYVKESCPSISLGTVYKTAETFVEKGLIAKVSTHEGHMRYDPKLDNHGHIYCTNTAEIVDYYDEELNEVIINFFKKKKVSNLKIKNITLQINGDKIDPDKEISIK</sequence>
<dbReference type="GO" id="GO:0008270">
    <property type="term" value="F:zinc ion binding"/>
    <property type="evidence" value="ECO:0007669"/>
    <property type="project" value="TreeGrafter"/>
</dbReference>
<dbReference type="GO" id="GO:0000976">
    <property type="term" value="F:transcription cis-regulatory region binding"/>
    <property type="evidence" value="ECO:0007669"/>
    <property type="project" value="TreeGrafter"/>
</dbReference>
<dbReference type="GO" id="GO:1900376">
    <property type="term" value="P:regulation of secondary metabolite biosynthetic process"/>
    <property type="evidence" value="ECO:0007669"/>
    <property type="project" value="TreeGrafter"/>
</dbReference>
<evidence type="ECO:0000313" key="2">
    <source>
        <dbReference type="EMBL" id="MBL3656481.1"/>
    </source>
</evidence>
<comment type="caution">
    <text evidence="2">The sequence shown here is derived from an EMBL/GenBank/DDBJ whole genome shotgun (WGS) entry which is preliminary data.</text>
</comment>
<protein>
    <submittedName>
        <fullName evidence="2">Transcriptional repressor</fullName>
    </submittedName>
</protein>
<dbReference type="EMBL" id="JAESIY010000005">
    <property type="protein sequence ID" value="MBL3656481.1"/>
    <property type="molecule type" value="Genomic_DNA"/>
</dbReference>
<keyword evidence="1" id="KW-0862">Zinc</keyword>
<keyword evidence="1" id="KW-0479">Metal-binding</keyword>
<dbReference type="Gene3D" id="1.10.10.10">
    <property type="entry name" value="Winged helix-like DNA-binding domain superfamily/Winged helix DNA-binding domain"/>
    <property type="match status" value="1"/>
</dbReference>
<dbReference type="InterPro" id="IPR002481">
    <property type="entry name" value="FUR"/>
</dbReference>
<dbReference type="AlphaFoldDB" id="A0A937F4Z6"/>
<feature type="binding site" evidence="1">
    <location>
        <position position="108"/>
    </location>
    <ligand>
        <name>Zn(2+)</name>
        <dbReference type="ChEBI" id="CHEBI:29105"/>
    </ligand>
</feature>
<name>A0A937F4Z6_9BACT</name>